<organism evidence="6 7">
    <name type="scientific">Methylobacterium symbioticum</name>
    <dbReference type="NCBI Taxonomy" id="2584084"/>
    <lineage>
        <taxon>Bacteria</taxon>
        <taxon>Pseudomonadati</taxon>
        <taxon>Pseudomonadota</taxon>
        <taxon>Alphaproteobacteria</taxon>
        <taxon>Hyphomicrobiales</taxon>
        <taxon>Methylobacteriaceae</taxon>
        <taxon>Methylobacterium</taxon>
    </lineage>
</organism>
<dbReference type="GO" id="GO:1904680">
    <property type="term" value="F:peptide transmembrane transporter activity"/>
    <property type="evidence" value="ECO:0007669"/>
    <property type="project" value="TreeGrafter"/>
</dbReference>
<evidence type="ECO:0000313" key="7">
    <source>
        <dbReference type="Proteomes" id="UP000410984"/>
    </source>
</evidence>
<evidence type="ECO:0000259" key="5">
    <source>
        <dbReference type="Pfam" id="PF00496"/>
    </source>
</evidence>
<dbReference type="SUPFAM" id="SSF53850">
    <property type="entry name" value="Periplasmic binding protein-like II"/>
    <property type="match status" value="1"/>
</dbReference>
<dbReference type="GO" id="GO:0043190">
    <property type="term" value="C:ATP-binding cassette (ABC) transporter complex"/>
    <property type="evidence" value="ECO:0007669"/>
    <property type="project" value="InterPro"/>
</dbReference>
<reference evidence="6 7" key="1">
    <citation type="submission" date="2019-06" db="EMBL/GenBank/DDBJ databases">
        <authorList>
            <person name="Rodrigo-Torres L."/>
            <person name="Arahal R. D."/>
            <person name="Lucena T."/>
        </authorList>
    </citation>
    <scope>NUCLEOTIDE SEQUENCE [LARGE SCALE GENOMIC DNA]</scope>
    <source>
        <strain evidence="6 7">SB0023/3</strain>
    </source>
</reference>
<dbReference type="PIRSF" id="PIRSF002741">
    <property type="entry name" value="MppA"/>
    <property type="match status" value="1"/>
</dbReference>
<feature type="domain" description="Solute-binding protein family 5" evidence="5">
    <location>
        <begin position="132"/>
        <end position="533"/>
    </location>
</feature>
<sequence length="633" mass="70052">MSGPTRGRSPTRGPGPTRGRDPSRRLVLGAGALALLPGHLRAGELAGERHGLSSFGELKYPADFPFFDYVNPEAPKGGRFSTQISQTFGNQSGNTFNTLNPYVLRGDGAGGMNLTFDSLMVRAFDEPDALYGLIARAVAASDDGLTYTFRLRPQARFHDGTRLTARDAAFSLTVLRDKGHPEISQVIRDLSEAVAEGDDTLVVRFRAGRARDLPLIVAQLPIFSAAYWQTRDFEASTLEPPLGSGPYRVARVDTGRSISFERVPDYWAADLPVTVGHNNFDEVRFEYFRDRNVAMEAFKGRAYTFREEFTARVWANGYDFPAVAEGRVQRFTVPDARPSGTQGWWLNTRRPQFRDPKIREAVNLCFDFAWTNKNLMFGAYTRTASFFENSDLKAEGPPAPAEMALLEPLRDRLPAEVFGEPWSPPVSDGSGQDRVLLRRADALLREAGCTRAGSGLRLPDGKPFEIEFLDFDPSLEPHTQAFIRNLGLVGIRAAIRNVDASQYQARVNDFDYDVVSRRFAFGPTPGAELRQSYGSAAAVVKGSANLSGISDPAVDALLDRVADATSRDALRTACRALDRVLRAGRYWVPMWYSGSHRLAVWDVFGRPAKGPTYDLGAPEIWWFDAERARRSGG</sequence>
<keyword evidence="3" id="KW-0732">Signal</keyword>
<accession>A0A509E9K1</accession>
<proteinExistence type="inferred from homology"/>
<dbReference type="GO" id="GO:0030288">
    <property type="term" value="C:outer membrane-bounded periplasmic space"/>
    <property type="evidence" value="ECO:0007669"/>
    <property type="project" value="TreeGrafter"/>
</dbReference>
<comment type="subcellular location">
    <subcellularLocation>
        <location evidence="1">Periplasm</location>
    </subcellularLocation>
</comment>
<name>A0A509E9K1_9HYPH</name>
<gene>
    <name evidence="6" type="primary">appA_1</name>
    <name evidence="6" type="ORF">MET9862_01540</name>
</gene>
<dbReference type="PANTHER" id="PTHR30290:SF64">
    <property type="entry name" value="ABC TRANSPORTER PERIPLASMIC BINDING PROTEIN"/>
    <property type="match status" value="1"/>
</dbReference>
<dbReference type="CDD" id="cd08497">
    <property type="entry name" value="MbnE-like"/>
    <property type="match status" value="1"/>
</dbReference>
<dbReference type="InterPro" id="IPR000914">
    <property type="entry name" value="SBP_5_dom"/>
</dbReference>
<dbReference type="GO" id="GO:0015833">
    <property type="term" value="P:peptide transport"/>
    <property type="evidence" value="ECO:0007669"/>
    <property type="project" value="TreeGrafter"/>
</dbReference>
<dbReference type="InterPro" id="IPR039424">
    <property type="entry name" value="SBP_5"/>
</dbReference>
<evidence type="ECO:0000256" key="3">
    <source>
        <dbReference type="ARBA" id="ARBA00022729"/>
    </source>
</evidence>
<dbReference type="AlphaFoldDB" id="A0A509E9K1"/>
<dbReference type="PANTHER" id="PTHR30290">
    <property type="entry name" value="PERIPLASMIC BINDING COMPONENT OF ABC TRANSPORTER"/>
    <property type="match status" value="1"/>
</dbReference>
<evidence type="ECO:0000256" key="4">
    <source>
        <dbReference type="SAM" id="MobiDB-lite"/>
    </source>
</evidence>
<dbReference type="Proteomes" id="UP000410984">
    <property type="component" value="Unassembled WGS sequence"/>
</dbReference>
<dbReference type="GO" id="GO:0042884">
    <property type="term" value="P:microcin transport"/>
    <property type="evidence" value="ECO:0007669"/>
    <property type="project" value="TreeGrafter"/>
</dbReference>
<evidence type="ECO:0000256" key="2">
    <source>
        <dbReference type="ARBA" id="ARBA00005695"/>
    </source>
</evidence>
<protein>
    <submittedName>
        <fullName evidence="6">Oligopeptide-binding protein AppA</fullName>
    </submittedName>
</protein>
<evidence type="ECO:0000256" key="1">
    <source>
        <dbReference type="ARBA" id="ARBA00004418"/>
    </source>
</evidence>
<dbReference type="Gene3D" id="3.10.105.10">
    <property type="entry name" value="Dipeptide-binding Protein, Domain 3"/>
    <property type="match status" value="1"/>
</dbReference>
<dbReference type="Gene3D" id="3.40.190.10">
    <property type="entry name" value="Periplasmic binding protein-like II"/>
    <property type="match status" value="1"/>
</dbReference>
<comment type="similarity">
    <text evidence="2">Belongs to the bacterial solute-binding protein 5 family.</text>
</comment>
<dbReference type="Pfam" id="PF00496">
    <property type="entry name" value="SBP_bac_5"/>
    <property type="match status" value="1"/>
</dbReference>
<evidence type="ECO:0000313" key="6">
    <source>
        <dbReference type="EMBL" id="VUD70966.1"/>
    </source>
</evidence>
<keyword evidence="7" id="KW-1185">Reference proteome</keyword>
<feature type="region of interest" description="Disordered" evidence="4">
    <location>
        <begin position="1"/>
        <end position="23"/>
    </location>
</feature>
<dbReference type="InterPro" id="IPR030678">
    <property type="entry name" value="Peptide/Ni-bd"/>
</dbReference>
<dbReference type="EMBL" id="CABFPH010000015">
    <property type="protein sequence ID" value="VUD70966.1"/>
    <property type="molecule type" value="Genomic_DNA"/>
</dbReference>